<dbReference type="Gene3D" id="2.60.120.200">
    <property type="match status" value="1"/>
</dbReference>
<dbReference type="SUPFAM" id="SSF49899">
    <property type="entry name" value="Concanavalin A-like lectins/glucanases"/>
    <property type="match status" value="1"/>
</dbReference>
<keyword evidence="4" id="KW-0675">Receptor</keyword>
<dbReference type="InterPro" id="IPR013320">
    <property type="entry name" value="ConA-like_dom_sf"/>
</dbReference>
<feature type="domain" description="Legume lectin" evidence="3">
    <location>
        <begin position="10"/>
        <end position="98"/>
    </location>
</feature>
<keyword evidence="4" id="KW-0808">Transferase</keyword>
<dbReference type="InterPro" id="IPR001220">
    <property type="entry name" value="Legume_lectin_dom"/>
</dbReference>
<dbReference type="GO" id="GO:0016301">
    <property type="term" value="F:kinase activity"/>
    <property type="evidence" value="ECO:0007669"/>
    <property type="project" value="UniProtKB-KW"/>
</dbReference>
<evidence type="ECO:0000256" key="2">
    <source>
        <dbReference type="ARBA" id="ARBA00022734"/>
    </source>
</evidence>
<organism evidence="4">
    <name type="scientific">Glycine soja</name>
    <name type="common">Wild soybean</name>
    <dbReference type="NCBI Taxonomy" id="3848"/>
    <lineage>
        <taxon>Eukaryota</taxon>
        <taxon>Viridiplantae</taxon>
        <taxon>Streptophyta</taxon>
        <taxon>Embryophyta</taxon>
        <taxon>Tracheophyta</taxon>
        <taxon>Spermatophyta</taxon>
        <taxon>Magnoliopsida</taxon>
        <taxon>eudicotyledons</taxon>
        <taxon>Gunneridae</taxon>
        <taxon>Pentapetalae</taxon>
        <taxon>rosids</taxon>
        <taxon>fabids</taxon>
        <taxon>Fabales</taxon>
        <taxon>Fabaceae</taxon>
        <taxon>Papilionoideae</taxon>
        <taxon>50 kb inversion clade</taxon>
        <taxon>NPAAA clade</taxon>
        <taxon>indigoferoid/millettioid clade</taxon>
        <taxon>Phaseoleae</taxon>
        <taxon>Glycine</taxon>
        <taxon>Glycine subgen. Soja</taxon>
    </lineage>
</organism>
<sequence length="143" mass="15799">MILPIVQPLYFNITSFNDTESASLIGYAGIAKTENGTLVLNPLINNGVGRAIYGKPLRLKNSSNGHVTDFSTWFSFTIDVSTRTNYGDGFAFFVAPLAYQIPPNSEFLSWCPIHDAKLAMTGGLIPFRCFLQSGTNYFRETQS</sequence>
<evidence type="ECO:0000259" key="3">
    <source>
        <dbReference type="Pfam" id="PF00139"/>
    </source>
</evidence>
<gene>
    <name evidence="4" type="ORF">glysoja_040527</name>
</gene>
<accession>A0A0B2P9P6</accession>
<dbReference type="EMBL" id="KN669373">
    <property type="protein sequence ID" value="KHN04259.1"/>
    <property type="molecule type" value="Genomic_DNA"/>
</dbReference>
<dbReference type="PANTHER" id="PTHR32401">
    <property type="entry name" value="CONCANAVALIN A-LIKE LECTIN FAMILY PROTEIN"/>
    <property type="match status" value="1"/>
</dbReference>
<evidence type="ECO:0000313" key="4">
    <source>
        <dbReference type="EMBL" id="KHN04259.1"/>
    </source>
</evidence>
<proteinExistence type="inferred from homology"/>
<evidence type="ECO:0000256" key="1">
    <source>
        <dbReference type="ARBA" id="ARBA00007606"/>
    </source>
</evidence>
<dbReference type="AlphaFoldDB" id="A0A0B2P9P6"/>
<dbReference type="GO" id="GO:0030246">
    <property type="term" value="F:carbohydrate binding"/>
    <property type="evidence" value="ECO:0007669"/>
    <property type="project" value="UniProtKB-KW"/>
</dbReference>
<dbReference type="InterPro" id="IPR050258">
    <property type="entry name" value="Leguminous_Lectin"/>
</dbReference>
<name>A0A0B2P9P6_GLYSO</name>
<keyword evidence="2 4" id="KW-0430">Lectin</keyword>
<keyword evidence="4" id="KW-0418">Kinase</keyword>
<comment type="similarity">
    <text evidence="1">Belongs to the leguminous lectin family.</text>
</comment>
<dbReference type="PANTHER" id="PTHR32401:SF22">
    <property type="entry name" value="LEGUME LECTIN DOMAIN-CONTAINING PROTEIN"/>
    <property type="match status" value="1"/>
</dbReference>
<protein>
    <submittedName>
        <fullName evidence="4">L-type lectin-domain containing receptor kinase IX.1</fullName>
    </submittedName>
</protein>
<dbReference type="Pfam" id="PF00139">
    <property type="entry name" value="Lectin_legB"/>
    <property type="match status" value="1"/>
</dbReference>
<dbReference type="Proteomes" id="UP000053555">
    <property type="component" value="Unassembled WGS sequence"/>
</dbReference>
<reference evidence="4" key="1">
    <citation type="submission" date="2014-07" db="EMBL/GenBank/DDBJ databases">
        <title>Identification of a novel salt tolerance gene in wild soybean by whole-genome sequencing.</title>
        <authorList>
            <person name="Lam H.-M."/>
            <person name="Qi X."/>
            <person name="Li M.-W."/>
            <person name="Liu X."/>
            <person name="Xie M."/>
            <person name="Ni M."/>
            <person name="Xu X."/>
        </authorList>
    </citation>
    <scope>NUCLEOTIDE SEQUENCE [LARGE SCALE GENOMIC DNA]</scope>
    <source>
        <tissue evidence="4">Root</tissue>
    </source>
</reference>